<dbReference type="AlphaFoldDB" id="A0A9N9B7Z7"/>
<gene>
    <name evidence="1" type="ORF">DERYTH_LOCUS5407</name>
</gene>
<sequence>MNYIHVIVEEPSKVLYEAAVNIAHIVNSGTFNDLLFEITNDQFLERNIQVFGREKKSDKWTMLQDRLDDYLQALVQLDFKMVRFLLESNELQESIQPELPDVNVLLMSNAKQLYFPEKLTRGNNSSKECWAQIIPEIFNFVAMMRKYADHLQKLSQLTNNSYNSTELVRMPSKNCSLKTILGSLNINSNYKELQKNLATKDPYSFIEIFEFLPSQCIERHK</sequence>
<organism evidence="1 2">
    <name type="scientific">Dentiscutata erythropus</name>
    <dbReference type="NCBI Taxonomy" id="1348616"/>
    <lineage>
        <taxon>Eukaryota</taxon>
        <taxon>Fungi</taxon>
        <taxon>Fungi incertae sedis</taxon>
        <taxon>Mucoromycota</taxon>
        <taxon>Glomeromycotina</taxon>
        <taxon>Glomeromycetes</taxon>
        <taxon>Diversisporales</taxon>
        <taxon>Gigasporaceae</taxon>
        <taxon>Dentiscutata</taxon>
    </lineage>
</organism>
<evidence type="ECO:0000313" key="1">
    <source>
        <dbReference type="EMBL" id="CAG8554000.1"/>
    </source>
</evidence>
<keyword evidence="2" id="KW-1185">Reference proteome</keyword>
<evidence type="ECO:0000313" key="2">
    <source>
        <dbReference type="Proteomes" id="UP000789405"/>
    </source>
</evidence>
<dbReference type="OrthoDB" id="2346679at2759"/>
<dbReference type="EMBL" id="CAJVPY010002257">
    <property type="protein sequence ID" value="CAG8554000.1"/>
    <property type="molecule type" value="Genomic_DNA"/>
</dbReference>
<dbReference type="Proteomes" id="UP000789405">
    <property type="component" value="Unassembled WGS sequence"/>
</dbReference>
<protein>
    <submittedName>
        <fullName evidence="1">16528_t:CDS:1</fullName>
    </submittedName>
</protein>
<accession>A0A9N9B7Z7</accession>
<name>A0A9N9B7Z7_9GLOM</name>
<proteinExistence type="predicted"/>
<comment type="caution">
    <text evidence="1">The sequence shown here is derived from an EMBL/GenBank/DDBJ whole genome shotgun (WGS) entry which is preliminary data.</text>
</comment>
<reference evidence="1" key="1">
    <citation type="submission" date="2021-06" db="EMBL/GenBank/DDBJ databases">
        <authorList>
            <person name="Kallberg Y."/>
            <person name="Tangrot J."/>
            <person name="Rosling A."/>
        </authorList>
    </citation>
    <scope>NUCLEOTIDE SEQUENCE</scope>
    <source>
        <strain evidence="1">MA453B</strain>
    </source>
</reference>